<evidence type="ECO:0000256" key="1">
    <source>
        <dbReference type="ARBA" id="ARBA00023186"/>
    </source>
</evidence>
<dbReference type="AlphaFoldDB" id="A0A9P0D786"/>
<dbReference type="OrthoDB" id="10250354at2759"/>
<dbReference type="InterPro" id="IPR043183">
    <property type="entry name" value="DNJB2/6-like"/>
</dbReference>
<reference evidence="2" key="1">
    <citation type="submission" date="2022-01" db="EMBL/GenBank/DDBJ databases">
        <authorList>
            <person name="King R."/>
        </authorList>
    </citation>
    <scope>NUCLEOTIDE SEQUENCE</scope>
</reference>
<sequence length="204" mass="23232">MYQYPYQYSMQCYPESHQYLNEHSIECNHCPNSYPVQCNPNPCVPNHNYPCTADCEHLCSRHRDPEEVFREFFGNSIFDFLSEDFSMDRREDRDRCSRSGGRRGHRGHEVSIFGPLGGGGGGLFEGFFSTPSATLQSSFGVHGSVPTSSYIRKVSTSTKILNGKKMTTKRIYENGKEVVMNYENDVLTSKTVNGVPQSIQYRDH</sequence>
<organism evidence="2 3">
    <name type="scientific">Psylliodes chrysocephalus</name>
    <dbReference type="NCBI Taxonomy" id="3402493"/>
    <lineage>
        <taxon>Eukaryota</taxon>
        <taxon>Metazoa</taxon>
        <taxon>Ecdysozoa</taxon>
        <taxon>Arthropoda</taxon>
        <taxon>Hexapoda</taxon>
        <taxon>Insecta</taxon>
        <taxon>Pterygota</taxon>
        <taxon>Neoptera</taxon>
        <taxon>Endopterygota</taxon>
        <taxon>Coleoptera</taxon>
        <taxon>Polyphaga</taxon>
        <taxon>Cucujiformia</taxon>
        <taxon>Chrysomeloidea</taxon>
        <taxon>Chrysomelidae</taxon>
        <taxon>Galerucinae</taxon>
        <taxon>Alticini</taxon>
        <taxon>Psylliodes</taxon>
    </lineage>
</organism>
<keyword evidence="1" id="KW-0143">Chaperone</keyword>
<gene>
    <name evidence="2" type="ORF">PSYICH_LOCUS15280</name>
</gene>
<dbReference type="GO" id="GO:0051082">
    <property type="term" value="F:unfolded protein binding"/>
    <property type="evidence" value="ECO:0007669"/>
    <property type="project" value="InterPro"/>
</dbReference>
<evidence type="ECO:0000313" key="2">
    <source>
        <dbReference type="EMBL" id="CAH1115472.1"/>
    </source>
</evidence>
<name>A0A9P0D786_9CUCU</name>
<keyword evidence="3" id="KW-1185">Reference proteome</keyword>
<dbReference type="PANTHER" id="PTHR45168:SF3">
    <property type="entry name" value="DNAJ HEAT SHOCK PROTEIN FAMILY (HSP40) MEMBER B2"/>
    <property type="match status" value="1"/>
</dbReference>
<dbReference type="PANTHER" id="PTHR45168">
    <property type="entry name" value="DNAJ HOMOLOG SUBFAMILY B MEMBER 2"/>
    <property type="match status" value="1"/>
</dbReference>
<protein>
    <submittedName>
        <fullName evidence="2">Uncharacterized protein</fullName>
    </submittedName>
</protein>
<dbReference type="GO" id="GO:0030544">
    <property type="term" value="F:Hsp70 protein binding"/>
    <property type="evidence" value="ECO:0007669"/>
    <property type="project" value="InterPro"/>
</dbReference>
<dbReference type="Proteomes" id="UP001153636">
    <property type="component" value="Chromosome 9"/>
</dbReference>
<proteinExistence type="predicted"/>
<dbReference type="EMBL" id="OV651821">
    <property type="protein sequence ID" value="CAH1115472.1"/>
    <property type="molecule type" value="Genomic_DNA"/>
</dbReference>
<accession>A0A9P0D786</accession>
<evidence type="ECO:0000313" key="3">
    <source>
        <dbReference type="Proteomes" id="UP001153636"/>
    </source>
</evidence>